<keyword evidence="2 3" id="KW-0456">Lyase</keyword>
<dbReference type="RefSeq" id="WP_381537958.1">
    <property type="nucleotide sequence ID" value="NZ_JBHUGI010000027.1"/>
</dbReference>
<gene>
    <name evidence="3 5" type="primary">menH</name>
    <name evidence="5" type="ORF">ACFSFY_10770</name>
</gene>
<comment type="similarity">
    <text evidence="3">Belongs to the AB hydrolase superfamily. MenH family.</text>
</comment>
<evidence type="ECO:0000259" key="4">
    <source>
        <dbReference type="Pfam" id="PF00561"/>
    </source>
</evidence>
<dbReference type="InterPro" id="IPR022485">
    <property type="entry name" value="SHCHC_synthase_MenH"/>
</dbReference>
<dbReference type="InterPro" id="IPR000073">
    <property type="entry name" value="AB_hydrolase_1"/>
</dbReference>
<proteinExistence type="inferred from homology"/>
<accession>A0ABW4SGC8</accession>
<dbReference type="GO" id="GO:0070205">
    <property type="term" value="F:2-succinyl-6-hydroxy-2,4-cyclohexadiene-1-carboxylate synthase activity"/>
    <property type="evidence" value="ECO:0007669"/>
    <property type="project" value="UniProtKB-EC"/>
</dbReference>
<organism evidence="5 6">
    <name type="scientific">Sporosarcina siberiensis</name>
    <dbReference type="NCBI Taxonomy" id="1365606"/>
    <lineage>
        <taxon>Bacteria</taxon>
        <taxon>Bacillati</taxon>
        <taxon>Bacillota</taxon>
        <taxon>Bacilli</taxon>
        <taxon>Bacillales</taxon>
        <taxon>Caryophanaceae</taxon>
        <taxon>Sporosarcina</taxon>
    </lineage>
</organism>
<keyword evidence="6" id="KW-1185">Reference proteome</keyword>
<dbReference type="NCBIfam" id="TIGR03695">
    <property type="entry name" value="menH_SHCHC"/>
    <property type="match status" value="1"/>
</dbReference>
<sequence>MVERLINVRETDIYVKINGDTSLPVLVFLHGFTGSVETWSEVVQIFESKFKIIRIDLTGHGKSSIPKNEQRYTMEEQVEDLEAVFNELGLTEFVLIGYSMGGRIALAYTVKYSERVLSLILESASPGLRTKQERSERRLADKALAERLTSDGLLKFVDFWENIPLFKSQKLLSTKKQKAIREERLRQSTIGLSNSLIGIGTGSQPSYWESLQTVQIPVFLITGEIDKKFVLIAREMEKTFPIVKHTTIKSAGHAIHVEKPTLFATMIEEHITELKK</sequence>
<dbReference type="HAMAP" id="MF_01660">
    <property type="entry name" value="MenH"/>
    <property type="match status" value="1"/>
</dbReference>
<evidence type="ECO:0000313" key="6">
    <source>
        <dbReference type="Proteomes" id="UP001597218"/>
    </source>
</evidence>
<comment type="caution">
    <text evidence="5">The sequence shown here is derived from an EMBL/GenBank/DDBJ whole genome shotgun (WGS) entry which is preliminary data.</text>
</comment>
<comment type="catalytic activity">
    <reaction evidence="3">
        <text>5-enolpyruvoyl-6-hydroxy-2-succinyl-cyclohex-3-ene-1-carboxylate = (1R,6R)-6-hydroxy-2-succinyl-cyclohexa-2,4-diene-1-carboxylate + pyruvate</text>
        <dbReference type="Rhea" id="RHEA:25597"/>
        <dbReference type="ChEBI" id="CHEBI:15361"/>
        <dbReference type="ChEBI" id="CHEBI:58689"/>
        <dbReference type="ChEBI" id="CHEBI:58818"/>
        <dbReference type="EC" id="4.2.99.20"/>
    </reaction>
</comment>
<dbReference type="InterPro" id="IPR029058">
    <property type="entry name" value="AB_hydrolase_fold"/>
</dbReference>
<comment type="subunit">
    <text evidence="3">Monomer.</text>
</comment>
<reference evidence="6" key="1">
    <citation type="journal article" date="2019" name="Int. J. Syst. Evol. Microbiol.">
        <title>The Global Catalogue of Microorganisms (GCM) 10K type strain sequencing project: providing services to taxonomists for standard genome sequencing and annotation.</title>
        <authorList>
            <consortium name="The Broad Institute Genomics Platform"/>
            <consortium name="The Broad Institute Genome Sequencing Center for Infectious Disease"/>
            <person name="Wu L."/>
            <person name="Ma J."/>
        </authorList>
    </citation>
    <scope>NUCLEOTIDE SEQUENCE [LARGE SCALE GENOMIC DNA]</scope>
    <source>
        <strain evidence="6">CGMCC 4.7177</strain>
    </source>
</reference>
<evidence type="ECO:0000256" key="3">
    <source>
        <dbReference type="HAMAP-Rule" id="MF_01660"/>
    </source>
</evidence>
<protein>
    <recommendedName>
        <fullName evidence="3">Putative 2-succinyl-6-hydroxy-2,4-cyclohexadiene-1-carboxylate synthase</fullName>
        <shortName evidence="3">SHCHC synthase</shortName>
        <ecNumber evidence="3">4.2.99.20</ecNumber>
    </recommendedName>
</protein>
<feature type="domain" description="AB hydrolase-1" evidence="4">
    <location>
        <begin position="24"/>
        <end position="260"/>
    </location>
</feature>
<dbReference type="Gene3D" id="3.40.50.1820">
    <property type="entry name" value="alpha/beta hydrolase"/>
    <property type="match status" value="1"/>
</dbReference>
<name>A0ABW4SGC8_9BACL</name>
<dbReference type="PANTHER" id="PTHR42916">
    <property type="entry name" value="2-SUCCINYL-5-ENOLPYRUVYL-6-HYDROXY-3-CYCLOHEXENE-1-CARBOXYLATE SYNTHASE"/>
    <property type="match status" value="1"/>
</dbReference>
<comment type="pathway">
    <text evidence="3">Quinol/quinone metabolism; 1,4-dihydroxy-2-naphthoate biosynthesis; 1,4-dihydroxy-2-naphthoate from chorismate: step 3/7.</text>
</comment>
<evidence type="ECO:0000313" key="5">
    <source>
        <dbReference type="EMBL" id="MFD1928533.1"/>
    </source>
</evidence>
<keyword evidence="1 3" id="KW-0474">Menaquinone biosynthesis</keyword>
<comment type="pathway">
    <text evidence="3">Quinol/quinone metabolism; menaquinone biosynthesis.</text>
</comment>
<dbReference type="EC" id="4.2.99.20" evidence="3"/>
<dbReference type="Pfam" id="PF00561">
    <property type="entry name" value="Abhydrolase_1"/>
    <property type="match status" value="1"/>
</dbReference>
<comment type="function">
    <text evidence="3">Catalyzes a proton abstraction reaction that results in 2,5-elimination of pyruvate from 2-succinyl-5-enolpyruvyl-6-hydroxy-3-cyclohexene-1-carboxylate (SEPHCHC) and the formation of 2-succinyl-6-hydroxy-2,4-cyclohexadiene-1-carboxylate (SHCHC).</text>
</comment>
<evidence type="ECO:0000256" key="2">
    <source>
        <dbReference type="ARBA" id="ARBA00023239"/>
    </source>
</evidence>
<dbReference type="PRINTS" id="PR00111">
    <property type="entry name" value="ABHYDROLASE"/>
</dbReference>
<dbReference type="SUPFAM" id="SSF53474">
    <property type="entry name" value="alpha/beta-Hydrolases"/>
    <property type="match status" value="1"/>
</dbReference>
<dbReference type="PANTHER" id="PTHR42916:SF1">
    <property type="entry name" value="PROTEIN PHYLLO, CHLOROPLASTIC"/>
    <property type="match status" value="1"/>
</dbReference>
<dbReference type="Proteomes" id="UP001597218">
    <property type="component" value="Unassembled WGS sequence"/>
</dbReference>
<evidence type="ECO:0000256" key="1">
    <source>
        <dbReference type="ARBA" id="ARBA00022428"/>
    </source>
</evidence>
<dbReference type="EMBL" id="JBHUGI010000027">
    <property type="protein sequence ID" value="MFD1928533.1"/>
    <property type="molecule type" value="Genomic_DNA"/>
</dbReference>